<dbReference type="Proteomes" id="UP000318939">
    <property type="component" value="Plasmid unnamed1"/>
</dbReference>
<dbReference type="SMART" id="SM00052">
    <property type="entry name" value="EAL"/>
    <property type="match status" value="1"/>
</dbReference>
<dbReference type="InterPro" id="IPR000160">
    <property type="entry name" value="GGDEF_dom"/>
</dbReference>
<feature type="domain" description="EAL" evidence="3">
    <location>
        <begin position="394"/>
        <end position="644"/>
    </location>
</feature>
<dbReference type="SUPFAM" id="SSF141868">
    <property type="entry name" value="EAL domain-like"/>
    <property type="match status" value="1"/>
</dbReference>
<dbReference type="Pfam" id="PF00990">
    <property type="entry name" value="GGDEF"/>
    <property type="match status" value="1"/>
</dbReference>
<feature type="coiled-coil region" evidence="1">
    <location>
        <begin position="198"/>
        <end position="225"/>
    </location>
</feature>
<proteinExistence type="predicted"/>
<sequence>MRWILGAVICGLIVATCYIATIIAAQQTGLQKFTRYNDSWTVNQASVEYLRLERSLAAYALDMTDANRADARLRLEIAIGRIQLLQQGSLRVLIEGDRHNRAVFEAFRATLLSLDERLEHLDRAGVQAALQSMGRLDSPLMGLGVAATEYGATLLNDAQAQMRHLYFIHIGLASGLILCGVVLVIFLLRQNRLLGRAHTRTERLATDLRQATEELQNQNLRLEHDAHHDALTGLPNRVLLRQDLELRRATAHNEVSSILLLDLDGFKDVNDTLGHDMGDVLLQAVAARLNRLSHGGDTACRLGGDEFAVLSTGLTREKAFDLANSIITKIAEPYQIDQLRIKINTCVGIAFSDDVSTTEELLKQADLALYEAKALGAGHACLFDPQMQVRLQETKSFEIDLSRALEQGEMEVYYQPQVIMATRDICGYEALLRWKHPTRGFVSPTLFIPVAERIGLIHELGAWVLKTACVEAAAWGRLSKISVNLSPVQFRGVNLIQKLAATLDQTGLSPDRLELEITESVMLDKNEQTLETLRQIKALGIHIAMDDFGTGYSSLGSLSSFPFDKMKIDRSFVRDVTTSPSALTIVELAIGVGRSLSMTTIVEGIETEEQFELLRRLGCEQAQGYLTGRPMPASELAYLHADHVEGQRLVGKAL</sequence>
<keyword evidence="1" id="KW-0175">Coiled coil</keyword>
<dbReference type="Gene3D" id="3.30.70.270">
    <property type="match status" value="1"/>
</dbReference>
<dbReference type="InterPro" id="IPR035919">
    <property type="entry name" value="EAL_sf"/>
</dbReference>
<dbReference type="PROSITE" id="PS50883">
    <property type="entry name" value="EAL"/>
    <property type="match status" value="1"/>
</dbReference>
<dbReference type="EMBL" id="CP117268">
    <property type="protein sequence ID" value="WFS25103.1"/>
    <property type="molecule type" value="Genomic_DNA"/>
</dbReference>
<dbReference type="Gene3D" id="3.20.20.450">
    <property type="entry name" value="EAL domain"/>
    <property type="match status" value="1"/>
</dbReference>
<dbReference type="SUPFAM" id="SSF55073">
    <property type="entry name" value="Nucleotide cyclase"/>
    <property type="match status" value="1"/>
</dbReference>
<dbReference type="RefSeq" id="WP_142831048.1">
    <property type="nucleotide sequence ID" value="NZ_CP117268.1"/>
</dbReference>
<keyword evidence="2" id="KW-1133">Transmembrane helix</keyword>
<dbReference type="PROSITE" id="PS50887">
    <property type="entry name" value="GGDEF"/>
    <property type="match status" value="1"/>
</dbReference>
<evidence type="ECO:0000259" key="3">
    <source>
        <dbReference type="PROSITE" id="PS50883"/>
    </source>
</evidence>
<dbReference type="Pfam" id="PF00563">
    <property type="entry name" value="EAL"/>
    <property type="match status" value="1"/>
</dbReference>
<keyword evidence="5" id="KW-0614">Plasmid</keyword>
<dbReference type="CDD" id="cd01949">
    <property type="entry name" value="GGDEF"/>
    <property type="match status" value="1"/>
</dbReference>
<accession>A0ABY8INZ1</accession>
<reference evidence="5 6" key="1">
    <citation type="journal article" date="2019" name="Phytopathology">
        <title>A Novel Group of Rhizobium tumorigenes-Like Agrobacteria Associated with Crown Gall Disease of Rhododendron and Blueberry.</title>
        <authorList>
            <person name="Kuzmanovic N."/>
            <person name="Behrens P."/>
            <person name="Idczak E."/>
            <person name="Wagner S."/>
            <person name="Gotz M."/>
            <person name="Sproer C."/>
            <person name="Bunk B."/>
            <person name="Overmann J."/>
            <person name="Smalla K."/>
        </authorList>
    </citation>
    <scope>NUCLEOTIDE SEQUENCE [LARGE SCALE GENOMIC DNA]</scope>
    <source>
        <strain evidence="6">rho-6.2</strain>
    </source>
</reference>
<dbReference type="NCBIfam" id="TIGR00254">
    <property type="entry name" value="GGDEF"/>
    <property type="match status" value="1"/>
</dbReference>
<keyword evidence="6" id="KW-1185">Reference proteome</keyword>
<reference evidence="5 6" key="2">
    <citation type="journal article" date="2023" name="MicrobiologyOpen">
        <title>Genomics of the tumorigenes clade of the family Rhizobiaceae and description of Rhizobium rhododendri sp. nov.</title>
        <authorList>
            <person name="Kuzmanovic N."/>
            <person name="diCenzo G.C."/>
            <person name="Bunk B."/>
            <person name="Sproeer C."/>
            <person name="Fruehling A."/>
            <person name="Neumann-Schaal M."/>
            <person name="Overmann J."/>
            <person name="Smalla K."/>
        </authorList>
    </citation>
    <scope>NUCLEOTIDE SEQUENCE [LARGE SCALE GENOMIC DNA]</scope>
    <source>
        <strain evidence="6">rho-6.2</strain>
        <plasmid evidence="5 6">unnamed1</plasmid>
    </source>
</reference>
<evidence type="ECO:0000256" key="2">
    <source>
        <dbReference type="SAM" id="Phobius"/>
    </source>
</evidence>
<dbReference type="InterPro" id="IPR052155">
    <property type="entry name" value="Biofilm_reg_signaling"/>
</dbReference>
<dbReference type="PANTHER" id="PTHR44757">
    <property type="entry name" value="DIGUANYLATE CYCLASE DGCP"/>
    <property type="match status" value="1"/>
</dbReference>
<evidence type="ECO:0000256" key="1">
    <source>
        <dbReference type="SAM" id="Coils"/>
    </source>
</evidence>
<protein>
    <submittedName>
        <fullName evidence="5">EAL domain-containing protein</fullName>
    </submittedName>
</protein>
<feature type="domain" description="GGDEF" evidence="4">
    <location>
        <begin position="254"/>
        <end position="385"/>
    </location>
</feature>
<dbReference type="CDD" id="cd01948">
    <property type="entry name" value="EAL"/>
    <property type="match status" value="1"/>
</dbReference>
<dbReference type="InterPro" id="IPR043128">
    <property type="entry name" value="Rev_trsase/Diguanyl_cyclase"/>
</dbReference>
<evidence type="ECO:0000259" key="4">
    <source>
        <dbReference type="PROSITE" id="PS50887"/>
    </source>
</evidence>
<dbReference type="PANTHER" id="PTHR44757:SF2">
    <property type="entry name" value="BIOFILM ARCHITECTURE MAINTENANCE PROTEIN MBAA"/>
    <property type="match status" value="1"/>
</dbReference>
<keyword evidence="2" id="KW-0812">Transmembrane</keyword>
<name>A0ABY8INZ1_9HYPH</name>
<dbReference type="InterPro" id="IPR001633">
    <property type="entry name" value="EAL_dom"/>
</dbReference>
<evidence type="ECO:0000313" key="5">
    <source>
        <dbReference type="EMBL" id="WFS25103.1"/>
    </source>
</evidence>
<organism evidence="5 6">
    <name type="scientific">Rhizobium rhododendri</name>
    <dbReference type="NCBI Taxonomy" id="2506430"/>
    <lineage>
        <taxon>Bacteria</taxon>
        <taxon>Pseudomonadati</taxon>
        <taxon>Pseudomonadota</taxon>
        <taxon>Alphaproteobacteria</taxon>
        <taxon>Hyphomicrobiales</taxon>
        <taxon>Rhizobiaceae</taxon>
        <taxon>Rhizobium/Agrobacterium group</taxon>
        <taxon>Rhizobium</taxon>
    </lineage>
</organism>
<keyword evidence="2" id="KW-0472">Membrane</keyword>
<geneLocation type="plasmid" evidence="5 6">
    <name>unnamed1</name>
</geneLocation>
<evidence type="ECO:0000313" key="6">
    <source>
        <dbReference type="Proteomes" id="UP000318939"/>
    </source>
</evidence>
<dbReference type="InterPro" id="IPR029787">
    <property type="entry name" value="Nucleotide_cyclase"/>
</dbReference>
<feature type="transmembrane region" description="Helical" evidence="2">
    <location>
        <begin position="166"/>
        <end position="188"/>
    </location>
</feature>
<dbReference type="SMART" id="SM00267">
    <property type="entry name" value="GGDEF"/>
    <property type="match status" value="1"/>
</dbReference>
<gene>
    <name evidence="5" type="ORF">PR018_22765</name>
</gene>